<keyword evidence="1" id="KW-1133">Transmembrane helix</keyword>
<evidence type="ECO:0000256" key="1">
    <source>
        <dbReference type="SAM" id="Phobius"/>
    </source>
</evidence>
<evidence type="ECO:0000313" key="2">
    <source>
        <dbReference type="EMBL" id="KAF2565586.1"/>
    </source>
</evidence>
<organism evidence="2 3">
    <name type="scientific">Brassica cretica</name>
    <name type="common">Mustard</name>
    <dbReference type="NCBI Taxonomy" id="69181"/>
    <lineage>
        <taxon>Eukaryota</taxon>
        <taxon>Viridiplantae</taxon>
        <taxon>Streptophyta</taxon>
        <taxon>Embryophyta</taxon>
        <taxon>Tracheophyta</taxon>
        <taxon>Spermatophyta</taxon>
        <taxon>Magnoliopsida</taxon>
        <taxon>eudicotyledons</taxon>
        <taxon>Gunneridae</taxon>
        <taxon>Pentapetalae</taxon>
        <taxon>rosids</taxon>
        <taxon>malvids</taxon>
        <taxon>Brassicales</taxon>
        <taxon>Brassicaceae</taxon>
        <taxon>Brassiceae</taxon>
        <taxon>Brassica</taxon>
    </lineage>
</organism>
<keyword evidence="1" id="KW-0472">Membrane</keyword>
<feature type="transmembrane region" description="Helical" evidence="1">
    <location>
        <begin position="177"/>
        <end position="198"/>
    </location>
</feature>
<evidence type="ECO:0000313" key="3">
    <source>
        <dbReference type="Proteomes" id="UP000712281"/>
    </source>
</evidence>
<sequence length="214" mass="25139">MSRSARYRARYISGGTIRACSKAHYRSESVMFHWLLDFNFLGIVLDHNLHSIISSIRSYFWSIHQASINHFAIPDFQPATLGDCKLVENELVVRDRESYHTHCLMRSWHTSVWFFWISFFIHSSSLLYVSPVFFSRSAWYRELCILVFPEASNFVGRRAAKVPWIYGALFSSSEMHFWLIELPFEITLLGDLACFFFGRDILYLLLKLSELPED</sequence>
<proteinExistence type="predicted"/>
<dbReference type="AlphaFoldDB" id="A0A8S9I8C1"/>
<accession>A0A8S9I8C1</accession>
<protein>
    <submittedName>
        <fullName evidence="2">Uncharacterized protein</fullName>
    </submittedName>
</protein>
<keyword evidence="1" id="KW-0812">Transmembrane</keyword>
<comment type="caution">
    <text evidence="2">The sequence shown here is derived from an EMBL/GenBank/DDBJ whole genome shotgun (WGS) entry which is preliminary data.</text>
</comment>
<reference evidence="2" key="1">
    <citation type="submission" date="2019-12" db="EMBL/GenBank/DDBJ databases">
        <title>Genome sequencing and annotation of Brassica cretica.</title>
        <authorList>
            <person name="Studholme D.J."/>
            <person name="Sarris P.F."/>
        </authorList>
    </citation>
    <scope>NUCLEOTIDE SEQUENCE</scope>
    <source>
        <strain evidence="2">PFS-001/15</strain>
        <tissue evidence="2">Leaf</tissue>
    </source>
</reference>
<gene>
    <name evidence="2" type="ORF">F2Q68_00026014</name>
</gene>
<feature type="transmembrane region" description="Helical" evidence="1">
    <location>
        <begin position="112"/>
        <end position="134"/>
    </location>
</feature>
<dbReference type="EMBL" id="QGKW02001911">
    <property type="protein sequence ID" value="KAF2565586.1"/>
    <property type="molecule type" value="Genomic_DNA"/>
</dbReference>
<name>A0A8S9I8C1_BRACR</name>
<dbReference type="Proteomes" id="UP000712281">
    <property type="component" value="Unassembled WGS sequence"/>
</dbReference>